<dbReference type="GO" id="GO:0048488">
    <property type="term" value="P:synaptic vesicle endocytosis"/>
    <property type="evidence" value="ECO:0007669"/>
    <property type="project" value="TreeGrafter"/>
</dbReference>
<dbReference type="AlphaFoldDB" id="A0A183C0F3"/>
<dbReference type="Proteomes" id="UP000050741">
    <property type="component" value="Unassembled WGS sequence"/>
</dbReference>
<comment type="similarity">
    <text evidence="1">Belongs to the synaptojanin family.</text>
</comment>
<dbReference type="WBParaSite" id="GPLIN_000634600">
    <property type="protein sequence ID" value="GPLIN_000634600"/>
    <property type="gene ID" value="GPLIN_000634600"/>
</dbReference>
<dbReference type="InterPro" id="IPR002013">
    <property type="entry name" value="SAC_dom"/>
</dbReference>
<accession>A0A183C0F3</accession>
<comment type="similarity">
    <text evidence="2">In the central section; belongs to the inositol 1,4,5-trisphosphate 5-phosphatase family.</text>
</comment>
<dbReference type="GO" id="GO:0004439">
    <property type="term" value="F:phosphatidylinositol-4,5-bisphosphate 5-phosphatase activity"/>
    <property type="evidence" value="ECO:0007669"/>
    <property type="project" value="UniProtKB-EC"/>
</dbReference>
<feature type="domain" description="SAC" evidence="5">
    <location>
        <begin position="1"/>
        <end position="135"/>
    </location>
</feature>
<dbReference type="Pfam" id="PF02383">
    <property type="entry name" value="Syja_N"/>
    <property type="match status" value="1"/>
</dbReference>
<dbReference type="InterPro" id="IPR046985">
    <property type="entry name" value="IP5"/>
</dbReference>
<evidence type="ECO:0000256" key="4">
    <source>
        <dbReference type="ARBA" id="ARBA00022801"/>
    </source>
</evidence>
<evidence type="ECO:0000256" key="1">
    <source>
        <dbReference type="ARBA" id="ARBA00008943"/>
    </source>
</evidence>
<reference evidence="7" key="3">
    <citation type="submission" date="2016-06" db="UniProtKB">
        <authorList>
            <consortium name="WormBaseParasite"/>
        </authorList>
    </citation>
    <scope>IDENTIFICATION</scope>
</reference>
<dbReference type="EC" id="3.1.3.36" evidence="3"/>
<dbReference type="PROSITE" id="PS50275">
    <property type="entry name" value="SAC"/>
    <property type="match status" value="1"/>
</dbReference>
<name>A0A183C0F3_GLOPA</name>
<evidence type="ECO:0000256" key="2">
    <source>
        <dbReference type="ARBA" id="ARBA00009678"/>
    </source>
</evidence>
<evidence type="ECO:0000259" key="5">
    <source>
        <dbReference type="PROSITE" id="PS50275"/>
    </source>
</evidence>
<evidence type="ECO:0000313" key="7">
    <source>
        <dbReference type="WBParaSite" id="GPLIN_000634600"/>
    </source>
</evidence>
<dbReference type="PANTHER" id="PTHR11200:SF257">
    <property type="entry name" value="PHOSPHOINOSITIDE 5-PHOSPHATASE"/>
    <property type="match status" value="1"/>
</dbReference>
<dbReference type="SMART" id="SM00128">
    <property type="entry name" value="IPPc"/>
    <property type="match status" value="1"/>
</dbReference>
<evidence type="ECO:0000256" key="3">
    <source>
        <dbReference type="ARBA" id="ARBA00013044"/>
    </source>
</evidence>
<dbReference type="InterPro" id="IPR036691">
    <property type="entry name" value="Endo/exonu/phosph_ase_sf"/>
</dbReference>
<dbReference type="Pfam" id="PF22669">
    <property type="entry name" value="Exo_endo_phos2"/>
    <property type="match status" value="1"/>
</dbReference>
<dbReference type="GO" id="GO:0098793">
    <property type="term" value="C:presynapse"/>
    <property type="evidence" value="ECO:0007669"/>
    <property type="project" value="GOC"/>
</dbReference>
<organism evidence="6 7">
    <name type="scientific">Globodera pallida</name>
    <name type="common">Potato cyst nematode worm</name>
    <name type="synonym">Heterodera pallida</name>
    <dbReference type="NCBI Taxonomy" id="36090"/>
    <lineage>
        <taxon>Eukaryota</taxon>
        <taxon>Metazoa</taxon>
        <taxon>Ecdysozoa</taxon>
        <taxon>Nematoda</taxon>
        <taxon>Chromadorea</taxon>
        <taxon>Rhabditida</taxon>
        <taxon>Tylenchina</taxon>
        <taxon>Tylenchomorpha</taxon>
        <taxon>Tylenchoidea</taxon>
        <taxon>Heteroderidae</taxon>
        <taxon>Heteroderinae</taxon>
        <taxon>Globodera</taxon>
    </lineage>
</organism>
<dbReference type="Gene3D" id="3.60.10.10">
    <property type="entry name" value="Endonuclease/exonuclease/phosphatase"/>
    <property type="match status" value="1"/>
</dbReference>
<keyword evidence="6" id="KW-1185">Reference proteome</keyword>
<reference evidence="6" key="1">
    <citation type="submission" date="2013-12" db="EMBL/GenBank/DDBJ databases">
        <authorList>
            <person name="Aslett M."/>
        </authorList>
    </citation>
    <scope>NUCLEOTIDE SEQUENCE [LARGE SCALE GENOMIC DNA]</scope>
    <source>
        <strain evidence="6">Lindley</strain>
    </source>
</reference>
<proteinExistence type="inferred from homology"/>
<dbReference type="InterPro" id="IPR000300">
    <property type="entry name" value="IPPc"/>
</dbReference>
<reference evidence="6" key="2">
    <citation type="submission" date="2014-05" db="EMBL/GenBank/DDBJ databases">
        <title>The genome and life-stage specific transcriptomes of Globodera pallida elucidate key aspects of plant parasitism by a cyst nematode.</title>
        <authorList>
            <person name="Cotton J.A."/>
            <person name="Lilley C.J."/>
            <person name="Jones L.M."/>
            <person name="Kikuchi T."/>
            <person name="Reid A.J."/>
            <person name="Thorpe P."/>
            <person name="Tsai I.J."/>
            <person name="Beasley H."/>
            <person name="Blok V."/>
            <person name="Cock P.J.A."/>
            <person name="Van den Akker S.E."/>
            <person name="Holroyd N."/>
            <person name="Hunt M."/>
            <person name="Mantelin S."/>
            <person name="Naghra H."/>
            <person name="Pain A."/>
            <person name="Palomares-Rius J.E."/>
            <person name="Zarowiecki M."/>
            <person name="Berriman M."/>
            <person name="Jones J.T."/>
            <person name="Urwin P.E."/>
        </authorList>
    </citation>
    <scope>NUCLEOTIDE SEQUENCE [LARGE SCALE GENOMIC DNA]</scope>
    <source>
        <strain evidence="6">Lindley</strain>
    </source>
</reference>
<protein>
    <recommendedName>
        <fullName evidence="3">phosphoinositide 5-phosphatase</fullName>
        <ecNumber evidence="3">3.1.3.36</ecNumber>
    </recommendedName>
</protein>
<dbReference type="GO" id="GO:0046856">
    <property type="term" value="P:phosphatidylinositol dephosphorylation"/>
    <property type="evidence" value="ECO:0007669"/>
    <property type="project" value="InterPro"/>
</dbReference>
<evidence type="ECO:0000313" key="6">
    <source>
        <dbReference type="Proteomes" id="UP000050741"/>
    </source>
</evidence>
<dbReference type="SUPFAM" id="SSF56219">
    <property type="entry name" value="DNase I-like"/>
    <property type="match status" value="1"/>
</dbReference>
<dbReference type="PANTHER" id="PTHR11200">
    <property type="entry name" value="INOSITOL 5-PHOSPHATASE"/>
    <property type="match status" value="1"/>
</dbReference>
<keyword evidence="4" id="KW-0378">Hydrolase</keyword>
<sequence length="813" mass="91670">MQKFLSAGIFYFSSSTKQNNYDLTHSLQRRQEKGDRSRSDFRFYWNRTLFYPFERFDVPVDNWLVKIICGSVLVRTIYVGHRTAKVALISRLSCDYVGTRFNVRGINDAGNVANFVETEQLVTFEEKECSFVQLKPLEFSMFAMERHYTYMKQFYGKVLSVNLLGSKRGERSLSTALNLSKLHSDVRLVSFDYHSEVKQSKESVRRLISEIDLIGMRALITQLKILGVEQFKTNIVVRFEEVARDLWQKNGDNCSIIYAGTGALEGKSKLKDASRSLVRTIQNNLMDASKQESIDLLLLGHLFGDNKFDKLSNVLPSSLLKECSNIEGLVEREKEMCTVKSLRVFVGTWNVNGGKNIYNVAFKENHSLDLWLYPLTLLDADALNFDLIAVGFEEIVDLNASNLMKASTTNQRIWRDGLRRTIDRFQHAHFSAVDDKFVVLACEQLVGVCLVLFIRASLLGSVRDLAIGDVKTGMGGATGNKGSVAVRMTFDSTSICFVCSHFAAGQNEVTARNADFQTTMKKIRFPMGRTISSHDVVFWMGDFNYRISLPGEEVKNAIRLNNFAYLSEHDQLSQQKEAGNVFAEFNEGPMHFAPTYKYDTFSDDYDTSDKCRSPAWTDRVLWMDSNNFVQLIYYGRSELKTSDHRPVFAIFQLNTLKFELQRAEPLLKDAIISLGPPNSTIVCAVSGHPTSFPQRLCNAIFSKIYELGITILVSKLEGRFLHVQLGSGMDALMALSFAGCWPDSLVADFEQCLSVVRADVAQTSTEEDSLGWAALNLNVAEDSDEEGDELLGNGQTTVLDDFSLIDFSDVTPK</sequence>